<evidence type="ECO:0000259" key="3">
    <source>
        <dbReference type="PROSITE" id="PS50904"/>
    </source>
</evidence>
<dbReference type="InterPro" id="IPR006797">
    <property type="entry name" value="PRELI/MSF1_dom"/>
</dbReference>
<proteinExistence type="predicted"/>
<evidence type="ECO:0000259" key="2">
    <source>
        <dbReference type="PROSITE" id="PS50866"/>
    </source>
</evidence>
<feature type="domain" description="CRAL-TRIO" evidence="1">
    <location>
        <begin position="314"/>
        <end position="490"/>
    </location>
</feature>
<dbReference type="PANTHER" id="PTHR23324:SF66">
    <property type="entry name" value="PROTEIN REAL-TIME"/>
    <property type="match status" value="1"/>
</dbReference>
<dbReference type="InterPro" id="IPR009038">
    <property type="entry name" value="GOLD_dom"/>
</dbReference>
<dbReference type="EMBL" id="CALNXI010000148">
    <property type="protein sequence ID" value="CAH3020443.1"/>
    <property type="molecule type" value="Genomic_DNA"/>
</dbReference>
<dbReference type="CDD" id="cd00170">
    <property type="entry name" value="SEC14"/>
    <property type="match status" value="1"/>
</dbReference>
<dbReference type="PANTHER" id="PTHR23324">
    <property type="entry name" value="SEC14 RELATED PROTEIN"/>
    <property type="match status" value="1"/>
</dbReference>
<organism evidence="4 5">
    <name type="scientific">Porites evermanni</name>
    <dbReference type="NCBI Taxonomy" id="104178"/>
    <lineage>
        <taxon>Eukaryota</taxon>
        <taxon>Metazoa</taxon>
        <taxon>Cnidaria</taxon>
        <taxon>Anthozoa</taxon>
        <taxon>Hexacorallia</taxon>
        <taxon>Scleractinia</taxon>
        <taxon>Fungiina</taxon>
        <taxon>Poritidae</taxon>
        <taxon>Porites</taxon>
    </lineage>
</organism>
<dbReference type="PRINTS" id="PR00180">
    <property type="entry name" value="CRETINALDHBP"/>
</dbReference>
<dbReference type="InterPro" id="IPR011074">
    <property type="entry name" value="CRAL/TRIO_N_dom"/>
</dbReference>
<dbReference type="Pfam" id="PF03765">
    <property type="entry name" value="CRAL_TRIO_N"/>
    <property type="match status" value="1"/>
</dbReference>
<dbReference type="InterPro" id="IPR051064">
    <property type="entry name" value="SEC14/CRAL-TRIO_domain"/>
</dbReference>
<sequence length="692" mass="78157">MVQEYQSPVRVYKYPFEIVMAAYEKRFPTCKMIPVFLGSDILSEYKSEDGAIHNIERRCKLDVDAPYLLKKIIGVEYVYFNQTNCLNRRDRTLTITAFNESFSSRVFVKEHCYYSVHPDNPEWTCFEQDASLDIKSFFGFEAAVEKLAIKLYLQNIKKGKEVIQYYIDELMSEGITYLPPFENSHGRPRTKSASEALVANPEQTEEDGNALPIASSAIEVADVETLGARSDYKLDDDYIQRFLGKLSPKEENQLIKLRKKLSATHQGKMPNDAHLLRFLRARDFNLDKSYEMLCESLAWRRHHNIDKIHEIWQPPDPLLNYYCGGWHNTDKEGRPLYILRLGCMDVKGLLKAVGEDGFLKHVVSINEEGLKMTEGLTKNTGHPVSSWTCVCDLEGLSMRHLWRPGIKALLKVIEVVECNYPETMGRLLIVRAPRVFGVLWTLVSPFIDENTRNKFLIYGGNDYQDPGGLTDYIAAEYIPDFLGGPYECNIKEGGLVPKSLYRSLEFSEGEESWSSEIYQTTHVSKGSPHEVLVTIKESQSVITWDFDVMKGDVQFTVFRHKRPREAISSNSLSSFGSDASINQSGVIAGVDAMVVEKPRHCVDGESIQGTHVCSIPGVYVLQWKYKSGAPTGQAHGRHTRAKVMYYHEVLPSGDFRGSLSSLESCHSGFSQLSVSTSASHSSGASSSSRPSR</sequence>
<evidence type="ECO:0000313" key="4">
    <source>
        <dbReference type="EMBL" id="CAH3020443.1"/>
    </source>
</evidence>
<dbReference type="InterPro" id="IPR036865">
    <property type="entry name" value="CRAL-TRIO_dom_sf"/>
</dbReference>
<dbReference type="Pfam" id="PF04707">
    <property type="entry name" value="PRELI"/>
    <property type="match status" value="1"/>
</dbReference>
<name>A0ABN8LT58_9CNID</name>
<dbReference type="PROSITE" id="PS50191">
    <property type="entry name" value="CRAL_TRIO"/>
    <property type="match status" value="1"/>
</dbReference>
<evidence type="ECO:0000313" key="5">
    <source>
        <dbReference type="Proteomes" id="UP001159427"/>
    </source>
</evidence>
<dbReference type="SUPFAM" id="SSF46938">
    <property type="entry name" value="CRAL/TRIO N-terminal domain"/>
    <property type="match status" value="1"/>
</dbReference>
<dbReference type="PROSITE" id="PS50866">
    <property type="entry name" value="GOLD"/>
    <property type="match status" value="1"/>
</dbReference>
<dbReference type="Proteomes" id="UP001159427">
    <property type="component" value="Unassembled WGS sequence"/>
</dbReference>
<dbReference type="SUPFAM" id="SSF101576">
    <property type="entry name" value="Supernatant protein factor (SPF), C-terminal domain"/>
    <property type="match status" value="1"/>
</dbReference>
<accession>A0ABN8LT58</accession>
<feature type="domain" description="PRELI/MSF1" evidence="3">
    <location>
        <begin position="2"/>
        <end position="175"/>
    </location>
</feature>
<dbReference type="SUPFAM" id="SSF52087">
    <property type="entry name" value="CRAL/TRIO domain"/>
    <property type="match status" value="1"/>
</dbReference>
<evidence type="ECO:0008006" key="6">
    <source>
        <dbReference type="Google" id="ProtNLM"/>
    </source>
</evidence>
<dbReference type="Gene3D" id="3.40.525.10">
    <property type="entry name" value="CRAL-TRIO lipid binding domain"/>
    <property type="match status" value="1"/>
</dbReference>
<dbReference type="SMART" id="SM00516">
    <property type="entry name" value="SEC14"/>
    <property type="match status" value="1"/>
</dbReference>
<dbReference type="InterPro" id="IPR036273">
    <property type="entry name" value="CRAL/TRIO_N_dom_sf"/>
</dbReference>
<dbReference type="Gene3D" id="2.60.120.680">
    <property type="entry name" value="GOLD domain"/>
    <property type="match status" value="1"/>
</dbReference>
<dbReference type="InterPro" id="IPR036598">
    <property type="entry name" value="GOLD_dom_sf"/>
</dbReference>
<dbReference type="Pfam" id="PF00650">
    <property type="entry name" value="CRAL_TRIO"/>
    <property type="match status" value="1"/>
</dbReference>
<comment type="caution">
    <text evidence="4">The sequence shown here is derived from an EMBL/GenBank/DDBJ whole genome shotgun (WGS) entry which is preliminary data.</text>
</comment>
<keyword evidence="5" id="KW-1185">Reference proteome</keyword>
<feature type="domain" description="GOLD" evidence="2">
    <location>
        <begin position="497"/>
        <end position="649"/>
    </location>
</feature>
<protein>
    <recommendedName>
        <fullName evidence="6">SEC14-like protein 1</fullName>
    </recommendedName>
</protein>
<evidence type="ECO:0000259" key="1">
    <source>
        <dbReference type="PROSITE" id="PS50191"/>
    </source>
</evidence>
<dbReference type="SMART" id="SM01100">
    <property type="entry name" value="CRAL_TRIO_N"/>
    <property type="match status" value="1"/>
</dbReference>
<reference evidence="4 5" key="1">
    <citation type="submission" date="2022-05" db="EMBL/GenBank/DDBJ databases">
        <authorList>
            <consortium name="Genoscope - CEA"/>
            <person name="William W."/>
        </authorList>
    </citation>
    <scope>NUCLEOTIDE SEQUENCE [LARGE SCALE GENOMIC DNA]</scope>
</reference>
<dbReference type="InterPro" id="IPR001251">
    <property type="entry name" value="CRAL-TRIO_dom"/>
</dbReference>
<dbReference type="PROSITE" id="PS50904">
    <property type="entry name" value="PRELI_MSF1"/>
    <property type="match status" value="1"/>
</dbReference>
<gene>
    <name evidence="4" type="ORF">PEVE_00007216</name>
</gene>